<dbReference type="GO" id="GO:0008194">
    <property type="term" value="F:UDP-glycosyltransferase activity"/>
    <property type="evidence" value="ECO:0007669"/>
    <property type="project" value="InterPro"/>
</dbReference>
<comment type="caution">
    <text evidence="5">The sequence shown here is derived from an EMBL/GenBank/DDBJ whole genome shotgun (WGS) entry which is preliminary data.</text>
</comment>
<evidence type="ECO:0000256" key="2">
    <source>
        <dbReference type="ARBA" id="ARBA00022676"/>
    </source>
</evidence>
<dbReference type="AlphaFoldDB" id="A0AAV7LYD2"/>
<evidence type="ECO:0000313" key="5">
    <source>
        <dbReference type="EMBL" id="KAJ1096556.1"/>
    </source>
</evidence>
<dbReference type="SUPFAM" id="SSF53756">
    <property type="entry name" value="UDP-Glycosyltransferase/glycogen phosphorylase"/>
    <property type="match status" value="1"/>
</dbReference>
<dbReference type="Proteomes" id="UP001066276">
    <property type="component" value="Chromosome 10"/>
</dbReference>
<reference evidence="5" key="1">
    <citation type="journal article" date="2022" name="bioRxiv">
        <title>Sequencing and chromosome-scale assembly of the giantPleurodeles waltlgenome.</title>
        <authorList>
            <person name="Brown T."/>
            <person name="Elewa A."/>
            <person name="Iarovenko S."/>
            <person name="Subramanian E."/>
            <person name="Araus A.J."/>
            <person name="Petzold A."/>
            <person name="Susuki M."/>
            <person name="Suzuki K.-i.T."/>
            <person name="Hayashi T."/>
            <person name="Toyoda A."/>
            <person name="Oliveira C."/>
            <person name="Osipova E."/>
            <person name="Leigh N.D."/>
            <person name="Simon A."/>
            <person name="Yun M.H."/>
        </authorList>
    </citation>
    <scope>NUCLEOTIDE SEQUENCE</scope>
    <source>
        <strain evidence="5">20211129_DDA</strain>
        <tissue evidence="5">Liver</tissue>
    </source>
</reference>
<proteinExistence type="inferred from homology"/>
<gene>
    <name evidence="5" type="ORF">NDU88_001692</name>
</gene>
<keyword evidence="2" id="KW-0328">Glycosyltransferase</keyword>
<feature type="compositionally biased region" description="Polar residues" evidence="4">
    <location>
        <begin position="10"/>
        <end position="19"/>
    </location>
</feature>
<protein>
    <recommendedName>
        <fullName evidence="7">UDP-glucuronosyltransferase</fullName>
    </recommendedName>
</protein>
<evidence type="ECO:0000313" key="6">
    <source>
        <dbReference type="Proteomes" id="UP001066276"/>
    </source>
</evidence>
<evidence type="ECO:0008006" key="7">
    <source>
        <dbReference type="Google" id="ProtNLM"/>
    </source>
</evidence>
<evidence type="ECO:0000256" key="3">
    <source>
        <dbReference type="ARBA" id="ARBA00022679"/>
    </source>
</evidence>
<organism evidence="5 6">
    <name type="scientific">Pleurodeles waltl</name>
    <name type="common">Iberian ribbed newt</name>
    <dbReference type="NCBI Taxonomy" id="8319"/>
    <lineage>
        <taxon>Eukaryota</taxon>
        <taxon>Metazoa</taxon>
        <taxon>Chordata</taxon>
        <taxon>Craniata</taxon>
        <taxon>Vertebrata</taxon>
        <taxon>Euteleostomi</taxon>
        <taxon>Amphibia</taxon>
        <taxon>Batrachia</taxon>
        <taxon>Caudata</taxon>
        <taxon>Salamandroidea</taxon>
        <taxon>Salamandridae</taxon>
        <taxon>Pleurodelinae</taxon>
        <taxon>Pleurodeles</taxon>
    </lineage>
</organism>
<sequence>MSPDTGANKPRTSPATQPETPELNLHHPEPPRVQVSVTLSSRQRSYFLISYKFFTARNKPLQRPTHLRPKVVSLQEQHALSREQKEKYFLDFVFNHAFFKAASPLSVAWEYLEAQKEVSKITAIGLKNLLENTDLMDRLKDAHFKLVLADPYYAGGVMLAYHFKIPVVLFGRWMPTEDIHFAIAPSPLSYVPVPHSRVTDRMGFVERFRNLVLYSLNEFTNQVFIYPRYDELCRRYLKTNTGTYDLYKKADIYLMKVDFVLEFPRPTMPNAFYAGGFQCRPPKTLRAEIQEFIDSSGEEGVMVFSLGNLVRTVPMEAANKLASAWQDFVNELFGAIQGRHHPHWGITPRF</sequence>
<dbReference type="InterPro" id="IPR050271">
    <property type="entry name" value="UDP-glycosyltransferase"/>
</dbReference>
<dbReference type="EMBL" id="JANPWB010000014">
    <property type="protein sequence ID" value="KAJ1096556.1"/>
    <property type="molecule type" value="Genomic_DNA"/>
</dbReference>
<accession>A0AAV7LYD2</accession>
<dbReference type="InterPro" id="IPR002213">
    <property type="entry name" value="UDP_glucos_trans"/>
</dbReference>
<dbReference type="PANTHER" id="PTHR48043">
    <property type="entry name" value="EG:EG0003.4 PROTEIN-RELATED"/>
    <property type="match status" value="1"/>
</dbReference>
<dbReference type="Pfam" id="PF00201">
    <property type="entry name" value="UDPGT"/>
    <property type="match status" value="1"/>
</dbReference>
<keyword evidence="6" id="KW-1185">Reference proteome</keyword>
<name>A0AAV7LYD2_PLEWA</name>
<evidence type="ECO:0000256" key="4">
    <source>
        <dbReference type="SAM" id="MobiDB-lite"/>
    </source>
</evidence>
<evidence type="ECO:0000256" key="1">
    <source>
        <dbReference type="ARBA" id="ARBA00009995"/>
    </source>
</evidence>
<feature type="region of interest" description="Disordered" evidence="4">
    <location>
        <begin position="1"/>
        <end position="30"/>
    </location>
</feature>
<dbReference type="PANTHER" id="PTHR48043:SF63">
    <property type="entry name" value="UDP GLUCURONOSYLTRANSFERASE 5 FAMILY, POLYPEPTIDE F1-RELATED"/>
    <property type="match status" value="1"/>
</dbReference>
<keyword evidence="3" id="KW-0808">Transferase</keyword>
<comment type="similarity">
    <text evidence="1">Belongs to the UDP-glycosyltransferase family.</text>
</comment>